<dbReference type="CDD" id="cd00761">
    <property type="entry name" value="Glyco_tranf_GTA_type"/>
    <property type="match status" value="1"/>
</dbReference>
<evidence type="ECO:0000259" key="3">
    <source>
        <dbReference type="Pfam" id="PF00535"/>
    </source>
</evidence>
<evidence type="ECO:0000313" key="4">
    <source>
        <dbReference type="EMBL" id="NMF55473.1"/>
    </source>
</evidence>
<dbReference type="PANTHER" id="PTHR22916:SF51">
    <property type="entry name" value="GLYCOSYLTRANSFERASE EPSH-RELATED"/>
    <property type="match status" value="1"/>
</dbReference>
<reference evidence="4 5" key="1">
    <citation type="submission" date="2020-04" db="EMBL/GenBank/DDBJ databases">
        <title>Collinsella sp. KGMB02528 nov., an anaerobic actinobacterium isolated from human feces.</title>
        <authorList>
            <person name="Han K.-I."/>
            <person name="Eom M.K."/>
            <person name="Kim J.-S."/>
            <person name="Lee K.C."/>
            <person name="Suh M.K."/>
            <person name="Park S.-H."/>
            <person name="Lee J.H."/>
            <person name="Kang S.W."/>
            <person name="Park J.-E."/>
            <person name="Oh B.S."/>
            <person name="Yu S.Y."/>
            <person name="Choi S.-H."/>
            <person name="Lee D.H."/>
            <person name="Yoon H."/>
            <person name="Kim B.-Y."/>
            <person name="Lee J.H."/>
            <person name="Lee J.-S."/>
        </authorList>
    </citation>
    <scope>NUCLEOTIDE SEQUENCE [LARGE SCALE GENOMIC DNA]</scope>
    <source>
        <strain evidence="4 5">KGMB02528</strain>
    </source>
</reference>
<gene>
    <name evidence="4" type="ORF">HF320_03885</name>
</gene>
<dbReference type="RefSeq" id="WP_169277149.1">
    <property type="nucleotide sequence ID" value="NZ_JABBCP010000002.1"/>
</dbReference>
<proteinExistence type="predicted"/>
<dbReference type="Proteomes" id="UP000546970">
    <property type="component" value="Unassembled WGS sequence"/>
</dbReference>
<keyword evidence="5" id="KW-1185">Reference proteome</keyword>
<evidence type="ECO:0000256" key="2">
    <source>
        <dbReference type="ARBA" id="ARBA00022679"/>
    </source>
</evidence>
<comment type="caution">
    <text evidence="4">The sequence shown here is derived from an EMBL/GenBank/DDBJ whole genome shotgun (WGS) entry which is preliminary data.</text>
</comment>
<dbReference type="Gene3D" id="3.90.550.10">
    <property type="entry name" value="Spore Coat Polysaccharide Biosynthesis Protein SpsA, Chain A"/>
    <property type="match status" value="1"/>
</dbReference>
<keyword evidence="1" id="KW-0328">Glycosyltransferase</keyword>
<dbReference type="PANTHER" id="PTHR22916">
    <property type="entry name" value="GLYCOSYLTRANSFERASE"/>
    <property type="match status" value="1"/>
</dbReference>
<dbReference type="InterPro" id="IPR029044">
    <property type="entry name" value="Nucleotide-diphossugar_trans"/>
</dbReference>
<dbReference type="EMBL" id="JABBCP010000002">
    <property type="protein sequence ID" value="NMF55473.1"/>
    <property type="molecule type" value="Genomic_DNA"/>
</dbReference>
<name>A0A7X9YIS1_9ACTN</name>
<dbReference type="AlphaFoldDB" id="A0A7X9YIS1"/>
<keyword evidence="2 4" id="KW-0808">Transferase</keyword>
<accession>A0A7X9YIS1</accession>
<evidence type="ECO:0000256" key="1">
    <source>
        <dbReference type="ARBA" id="ARBA00022676"/>
    </source>
</evidence>
<sequence>MSNTTPKVSVVMPIYNAEPYLEQALDSVLAQTLTDIEIVCVNDGSKDTSLETMQRYAANDTRIKVIDKPNGGYGHAMNVGMSNATGEYVGILEPDDYLKPDMYEKLYNRAIQDDLDFIRSDYYRLTTDAEGVDHLEKEPICNKSSYYNKVLNPQDNMDLFNIRMENWTGIYKRSWLVEHDIKFNESPGAGFQDNGFWFQSYCWATRIAVLDEAFYCYRQDNAASSINQSNKVFVMLDEYQWIESWLRSNPELCQKFIGIFEYKKTHNCEFAFSRLAEEFQLPFLERYAAEYKEAFDNNEIDEKLFWPDELKRLKAIVADPKAYVNELRNSKDGKSELDLAREKGKMAVFSYYLKEEGLASALKRGLSSICR</sequence>
<dbReference type="Pfam" id="PF00535">
    <property type="entry name" value="Glycos_transf_2"/>
    <property type="match status" value="1"/>
</dbReference>
<evidence type="ECO:0000313" key="5">
    <source>
        <dbReference type="Proteomes" id="UP000546970"/>
    </source>
</evidence>
<organism evidence="4 5">
    <name type="scientific">Collinsella acetigenes</name>
    <dbReference type="NCBI Taxonomy" id="2713419"/>
    <lineage>
        <taxon>Bacteria</taxon>
        <taxon>Bacillati</taxon>
        <taxon>Actinomycetota</taxon>
        <taxon>Coriobacteriia</taxon>
        <taxon>Coriobacteriales</taxon>
        <taxon>Coriobacteriaceae</taxon>
        <taxon>Collinsella</taxon>
    </lineage>
</organism>
<protein>
    <submittedName>
        <fullName evidence="4">Glycosyltransferase</fullName>
    </submittedName>
</protein>
<feature type="domain" description="Glycosyltransferase 2-like" evidence="3">
    <location>
        <begin position="9"/>
        <end position="118"/>
    </location>
</feature>
<dbReference type="InterPro" id="IPR001173">
    <property type="entry name" value="Glyco_trans_2-like"/>
</dbReference>
<dbReference type="GO" id="GO:0016757">
    <property type="term" value="F:glycosyltransferase activity"/>
    <property type="evidence" value="ECO:0007669"/>
    <property type="project" value="UniProtKB-KW"/>
</dbReference>
<dbReference type="SUPFAM" id="SSF53448">
    <property type="entry name" value="Nucleotide-diphospho-sugar transferases"/>
    <property type="match status" value="1"/>
</dbReference>